<evidence type="ECO:0000259" key="2">
    <source>
        <dbReference type="PROSITE" id="PS50020"/>
    </source>
</evidence>
<evidence type="ECO:0000313" key="4">
    <source>
        <dbReference type="Proteomes" id="UP000249363"/>
    </source>
</evidence>
<feature type="compositionally biased region" description="Low complexity" evidence="1">
    <location>
        <begin position="412"/>
        <end position="430"/>
    </location>
</feature>
<organism evidence="3 4">
    <name type="scientific">Talaromyces amestolkiae</name>
    <dbReference type="NCBI Taxonomy" id="1196081"/>
    <lineage>
        <taxon>Eukaryota</taxon>
        <taxon>Fungi</taxon>
        <taxon>Dikarya</taxon>
        <taxon>Ascomycota</taxon>
        <taxon>Pezizomycotina</taxon>
        <taxon>Eurotiomycetes</taxon>
        <taxon>Eurotiomycetidae</taxon>
        <taxon>Eurotiales</taxon>
        <taxon>Trichocomaceae</taxon>
        <taxon>Talaromyces</taxon>
        <taxon>Talaromyces sect. Talaromyces</taxon>
    </lineage>
</organism>
<name>A0A364LDY6_TALAM</name>
<feature type="region of interest" description="Disordered" evidence="1">
    <location>
        <begin position="148"/>
        <end position="561"/>
    </location>
</feature>
<feature type="compositionally biased region" description="Low complexity" evidence="1">
    <location>
        <begin position="158"/>
        <end position="170"/>
    </location>
</feature>
<accession>A0A364LDY6</accession>
<dbReference type="RefSeq" id="XP_040738521.1">
    <property type="nucleotide sequence ID" value="XM_040872603.1"/>
</dbReference>
<feature type="compositionally biased region" description="Low complexity" evidence="1">
    <location>
        <begin position="544"/>
        <end position="561"/>
    </location>
</feature>
<feature type="compositionally biased region" description="Polar residues" evidence="1">
    <location>
        <begin position="71"/>
        <end position="120"/>
    </location>
</feature>
<gene>
    <name evidence="3" type="ORF">BHQ10_010019</name>
</gene>
<dbReference type="STRING" id="1196081.A0A364LDY6"/>
<dbReference type="EMBL" id="MIKG01000028">
    <property type="protein sequence ID" value="RAO74007.1"/>
    <property type="molecule type" value="Genomic_DNA"/>
</dbReference>
<protein>
    <recommendedName>
        <fullName evidence="2">WW domain-containing protein</fullName>
    </recommendedName>
</protein>
<dbReference type="PROSITE" id="PS50020">
    <property type="entry name" value="WW_DOMAIN_2"/>
    <property type="match status" value="1"/>
</dbReference>
<sequence>MAAEEPQDSAGPSSPPPPLPEGWLAQWEGVSRKWYYVQRATGKSQWDIPTEPVILTPSTTPGSIGAGPTQAPHSKTSRTGSLSLSPQTLAAESPDLSASSTSTTRGLFSSHSSSATTTRPSLSGVLGSGGNSAITQIADRVIGRIAKDFVPGKHGTQSSSSPSHGAYGSGHNTAQNQAGHSSYGYASTGQSGAYTGSAPQYHPQGQAGSQQNEFSQHAPAGSSAYPPQYHTGQPAPPNQSSINPGQQQPWPTQNSFLQNPHPAYQQPDLYGQPAGNIPSQSEWQSSTHPPVPNSTKPGSQPPQPNSHNPSPIANNHPQPNHNYQPAYHQQVPQHVNQQGQDLYGHGQYPHHQPAMHGKPSIGGPLQSGQQPPQPYANSFQQHPHVPGSQQQSPYHANSGAPAPPPSIQKFHNNSPMSPMNPGPSGNNFQQQPPPGQFLGHTNQTSPLNQYVPNSMPNNPPSHNSAFAVELPDSQIMNMQNRPPKQQQYGQQQHTYQQSGLPPNPHQQPPPNSMGMDHGPGPTPMRHTPTDPSFVSGPWTSPPTNANHHYPPNRYNNNPGGY</sequence>
<dbReference type="AlphaFoldDB" id="A0A364LDY6"/>
<feature type="region of interest" description="Disordered" evidence="1">
    <location>
        <begin position="1"/>
        <end position="23"/>
    </location>
</feature>
<evidence type="ECO:0000256" key="1">
    <source>
        <dbReference type="SAM" id="MobiDB-lite"/>
    </source>
</evidence>
<feature type="compositionally biased region" description="Low complexity" evidence="1">
    <location>
        <begin position="485"/>
        <end position="497"/>
    </location>
</feature>
<feature type="compositionally biased region" description="Pro residues" evidence="1">
    <location>
        <begin position="501"/>
        <end position="511"/>
    </location>
</feature>
<feature type="compositionally biased region" description="Polar residues" evidence="1">
    <location>
        <begin position="439"/>
        <end position="451"/>
    </location>
</feature>
<feature type="compositionally biased region" description="Polar residues" evidence="1">
    <location>
        <begin position="529"/>
        <end position="543"/>
    </location>
</feature>
<feature type="compositionally biased region" description="Polar residues" evidence="1">
    <location>
        <begin position="238"/>
        <end position="258"/>
    </location>
</feature>
<dbReference type="InterPro" id="IPR036020">
    <property type="entry name" value="WW_dom_sf"/>
</dbReference>
<feature type="compositionally biased region" description="Polar residues" evidence="1">
    <location>
        <begin position="171"/>
        <end position="198"/>
    </location>
</feature>
<comment type="caution">
    <text evidence="3">The sequence shown here is derived from an EMBL/GenBank/DDBJ whole genome shotgun (WGS) entry which is preliminary data.</text>
</comment>
<feature type="compositionally biased region" description="Polar residues" evidence="1">
    <location>
        <begin position="375"/>
        <end position="395"/>
    </location>
</feature>
<feature type="compositionally biased region" description="Polar residues" evidence="1">
    <location>
        <begin position="206"/>
        <end position="215"/>
    </location>
</feature>
<feature type="compositionally biased region" description="Low complexity" evidence="1">
    <location>
        <begin position="305"/>
        <end position="340"/>
    </location>
</feature>
<dbReference type="PROSITE" id="PS01159">
    <property type="entry name" value="WW_DOMAIN_1"/>
    <property type="match status" value="1"/>
</dbReference>
<feature type="compositionally biased region" description="Polar residues" evidence="1">
    <location>
        <begin position="474"/>
        <end position="484"/>
    </location>
</feature>
<proteinExistence type="predicted"/>
<feature type="domain" description="WW" evidence="2">
    <location>
        <begin position="17"/>
        <end position="51"/>
    </location>
</feature>
<dbReference type="SMART" id="SM00456">
    <property type="entry name" value="WW"/>
    <property type="match status" value="1"/>
</dbReference>
<feature type="region of interest" description="Disordered" evidence="1">
    <location>
        <begin position="41"/>
        <end position="131"/>
    </location>
</feature>
<dbReference type="OrthoDB" id="4226440at2759"/>
<dbReference type="InterPro" id="IPR001202">
    <property type="entry name" value="WW_dom"/>
</dbReference>
<keyword evidence="4" id="KW-1185">Reference proteome</keyword>
<dbReference type="Gene3D" id="2.20.70.10">
    <property type="match status" value="1"/>
</dbReference>
<evidence type="ECO:0000313" key="3">
    <source>
        <dbReference type="EMBL" id="RAO74007.1"/>
    </source>
</evidence>
<dbReference type="Proteomes" id="UP000249363">
    <property type="component" value="Unassembled WGS sequence"/>
</dbReference>
<dbReference type="SUPFAM" id="SSF51045">
    <property type="entry name" value="WW domain"/>
    <property type="match status" value="1"/>
</dbReference>
<feature type="compositionally biased region" description="Low complexity" evidence="1">
    <location>
        <begin position="452"/>
        <end position="464"/>
    </location>
</feature>
<dbReference type="Pfam" id="PF00397">
    <property type="entry name" value="WW"/>
    <property type="match status" value="1"/>
</dbReference>
<reference evidence="3 4" key="1">
    <citation type="journal article" date="2017" name="Biotechnol. Biofuels">
        <title>Differential beta-glucosidase expression as a function of carbon source availability in Talaromyces amestolkiae: a genomic and proteomic approach.</title>
        <authorList>
            <person name="de Eugenio L.I."/>
            <person name="Mendez-Liter J.A."/>
            <person name="Nieto-Dominguez M."/>
            <person name="Alonso L."/>
            <person name="Gil-Munoz J."/>
            <person name="Barriuso J."/>
            <person name="Prieto A."/>
            <person name="Martinez M.J."/>
        </authorList>
    </citation>
    <scope>NUCLEOTIDE SEQUENCE [LARGE SCALE GENOMIC DNA]</scope>
    <source>
        <strain evidence="3 4">CIB</strain>
    </source>
</reference>
<dbReference type="GeneID" id="63799233"/>
<feature type="compositionally biased region" description="Polar residues" evidence="1">
    <location>
        <begin position="277"/>
        <end position="296"/>
    </location>
</feature>